<dbReference type="CDD" id="cd03254">
    <property type="entry name" value="ABCC_Glucan_exporter_like"/>
    <property type="match status" value="1"/>
</dbReference>
<dbReference type="PANTHER" id="PTHR43394:SF1">
    <property type="entry name" value="ATP-BINDING CASSETTE SUB-FAMILY B MEMBER 10, MITOCHONDRIAL"/>
    <property type="match status" value="1"/>
</dbReference>
<evidence type="ECO:0000256" key="7">
    <source>
        <dbReference type="ARBA" id="ARBA00022989"/>
    </source>
</evidence>
<comment type="caution">
    <text evidence="12">The sequence shown here is derived from an EMBL/GenBank/DDBJ whole genome shotgun (WGS) entry which is preliminary data.</text>
</comment>
<dbReference type="PROSITE" id="PS50893">
    <property type="entry name" value="ABC_TRANSPORTER_2"/>
    <property type="match status" value="1"/>
</dbReference>
<dbReference type="PANTHER" id="PTHR43394">
    <property type="entry name" value="ATP-DEPENDENT PERMEASE MDL1, MITOCHONDRIAL"/>
    <property type="match status" value="1"/>
</dbReference>
<dbReference type="EMBL" id="JARQBI010000006">
    <property type="protein sequence ID" value="MDT2796320.1"/>
    <property type="molecule type" value="Genomic_DNA"/>
</dbReference>
<feature type="domain" description="ABC transporter" evidence="10">
    <location>
        <begin position="383"/>
        <end position="617"/>
    </location>
</feature>
<evidence type="ECO:0000256" key="6">
    <source>
        <dbReference type="ARBA" id="ARBA00022840"/>
    </source>
</evidence>
<feature type="transmembrane region" description="Helical" evidence="9">
    <location>
        <begin position="174"/>
        <end position="191"/>
    </location>
</feature>
<dbReference type="FunFam" id="1.20.1560.10:FF:000011">
    <property type="entry name" value="Multidrug ABC transporter ATP-binding protein"/>
    <property type="match status" value="1"/>
</dbReference>
<dbReference type="Proteomes" id="UP001255696">
    <property type="component" value="Unassembled WGS sequence"/>
</dbReference>
<evidence type="ECO:0000256" key="8">
    <source>
        <dbReference type="ARBA" id="ARBA00023136"/>
    </source>
</evidence>
<keyword evidence="3" id="KW-1003">Cell membrane</keyword>
<evidence type="ECO:0000256" key="4">
    <source>
        <dbReference type="ARBA" id="ARBA00022692"/>
    </source>
</evidence>
<organism evidence="12 13">
    <name type="scientific">Enterococcus cecorum</name>
    <dbReference type="NCBI Taxonomy" id="44008"/>
    <lineage>
        <taxon>Bacteria</taxon>
        <taxon>Bacillati</taxon>
        <taxon>Bacillota</taxon>
        <taxon>Bacilli</taxon>
        <taxon>Lactobacillales</taxon>
        <taxon>Enterococcaceae</taxon>
        <taxon>Enterococcus</taxon>
    </lineage>
</organism>
<dbReference type="PROSITE" id="PS00211">
    <property type="entry name" value="ABC_TRANSPORTER_1"/>
    <property type="match status" value="1"/>
</dbReference>
<dbReference type="FunFam" id="3.40.50.300:FF:000287">
    <property type="entry name" value="Multidrug ABC transporter ATP-binding protein"/>
    <property type="match status" value="1"/>
</dbReference>
<feature type="domain" description="ABC transmembrane type-1" evidence="11">
    <location>
        <begin position="27"/>
        <end position="317"/>
    </location>
</feature>
<name>A0AAW8TQM3_9ENTE</name>
<keyword evidence="4 9" id="KW-0812">Transmembrane</keyword>
<dbReference type="CDD" id="cd18547">
    <property type="entry name" value="ABC_6TM_Tm288_like"/>
    <property type="match status" value="1"/>
</dbReference>
<dbReference type="PROSITE" id="PS50929">
    <property type="entry name" value="ABC_TM1F"/>
    <property type="match status" value="1"/>
</dbReference>
<evidence type="ECO:0000259" key="10">
    <source>
        <dbReference type="PROSITE" id="PS50893"/>
    </source>
</evidence>
<proteinExistence type="predicted"/>
<keyword evidence="2" id="KW-0813">Transport</keyword>
<evidence type="ECO:0000256" key="3">
    <source>
        <dbReference type="ARBA" id="ARBA00022475"/>
    </source>
</evidence>
<dbReference type="InterPro" id="IPR011527">
    <property type="entry name" value="ABC1_TM_dom"/>
</dbReference>
<feature type="transmembrane region" description="Helical" evidence="9">
    <location>
        <begin position="26"/>
        <end position="46"/>
    </location>
</feature>
<reference evidence="12" key="1">
    <citation type="submission" date="2023-03" db="EMBL/GenBank/DDBJ databases">
        <authorList>
            <person name="Shen W."/>
            <person name="Cai J."/>
        </authorList>
    </citation>
    <scope>NUCLEOTIDE SEQUENCE</scope>
    <source>
        <strain evidence="12">B245-2</strain>
    </source>
</reference>
<dbReference type="SUPFAM" id="SSF52540">
    <property type="entry name" value="P-loop containing nucleoside triphosphate hydrolases"/>
    <property type="match status" value="1"/>
</dbReference>
<accession>A0AAW8TQM3</accession>
<evidence type="ECO:0000256" key="1">
    <source>
        <dbReference type="ARBA" id="ARBA00004651"/>
    </source>
</evidence>
<evidence type="ECO:0000256" key="2">
    <source>
        <dbReference type="ARBA" id="ARBA00022448"/>
    </source>
</evidence>
<dbReference type="InterPro" id="IPR003593">
    <property type="entry name" value="AAA+_ATPase"/>
</dbReference>
<dbReference type="InterPro" id="IPR003439">
    <property type="entry name" value="ABC_transporter-like_ATP-bd"/>
</dbReference>
<dbReference type="GO" id="GO:0016887">
    <property type="term" value="F:ATP hydrolysis activity"/>
    <property type="evidence" value="ECO:0007669"/>
    <property type="project" value="InterPro"/>
</dbReference>
<dbReference type="RefSeq" id="WP_311897439.1">
    <property type="nucleotide sequence ID" value="NZ_CP184653.1"/>
</dbReference>
<dbReference type="SMART" id="SM00382">
    <property type="entry name" value="AAA"/>
    <property type="match status" value="1"/>
</dbReference>
<keyword evidence="5" id="KW-0547">Nucleotide-binding</keyword>
<evidence type="ECO:0000259" key="11">
    <source>
        <dbReference type="PROSITE" id="PS50929"/>
    </source>
</evidence>
<dbReference type="InterPro" id="IPR036640">
    <property type="entry name" value="ABC1_TM_sf"/>
</dbReference>
<sequence>MGRPYNPLKIFGRILSYVGKKYRWRLIVVFISIIVSAAANAIGISFSQRLIDDYIVPLLGKANPNFAPLAKAIGFMAMIYLCGAILTYVYNRTMVTVSQGVLKDIRDEMFAHMEILPVRYYDSNATGDIMSHFTNDTDTLRQMISQSIPQTIAALISVLSIVIAMFMINVPMTIFVLFMVTLMVLVIRNLGSKSGKYFSFQQKALGTLNGYIEEMIEGQKVVKVFNHEEAAIDRFVELNEDLRINSTKANTYANIMMPIMGNIGNFMYLLTAVVGSIFSITDVTALTLGSIVSFVQFTKSITMPIAQISQQFNAIILSLAGAQRIFELLDEVPETNEGHVELVNIIKHENGRMEESVKRTGHWAWKNTDANGQVQYTELKGDVRFEDVTFGYREDKTILHDINLFAKPGQKIAFVGATGAGKTTITNLINRFYDIQKGMITYDGINVQAMKKADLRRSLGIVLQDTHLFTGTIKENIRYGKLDATDEEVYAAAKLVNADYFIRQLPKGYDTELTGDGGSLSQGQRQLLAIARAAVADPPVLILDEATSSIDTRTEAIVQAGMDSLMKGRTVFVIAHRLSTVRNSDAIMVLDQGRIIERGTHDELIAQQGEYYQLYTGAIKLA</sequence>
<dbReference type="Pfam" id="PF00005">
    <property type="entry name" value="ABC_tran"/>
    <property type="match status" value="1"/>
</dbReference>
<feature type="transmembrane region" description="Helical" evidence="9">
    <location>
        <begin position="266"/>
        <end position="295"/>
    </location>
</feature>
<dbReference type="InterPro" id="IPR039421">
    <property type="entry name" value="Type_1_exporter"/>
</dbReference>
<comment type="subcellular location">
    <subcellularLocation>
        <location evidence="1">Cell membrane</location>
        <topology evidence="1">Multi-pass membrane protein</topology>
    </subcellularLocation>
</comment>
<dbReference type="Gene3D" id="3.40.50.300">
    <property type="entry name" value="P-loop containing nucleotide triphosphate hydrolases"/>
    <property type="match status" value="1"/>
</dbReference>
<keyword evidence="8 9" id="KW-0472">Membrane</keyword>
<gene>
    <name evidence="12" type="ORF">P7H47_03395</name>
</gene>
<dbReference type="InterPro" id="IPR027417">
    <property type="entry name" value="P-loop_NTPase"/>
</dbReference>
<evidence type="ECO:0000256" key="5">
    <source>
        <dbReference type="ARBA" id="ARBA00022741"/>
    </source>
</evidence>
<keyword evidence="7 9" id="KW-1133">Transmembrane helix</keyword>
<evidence type="ECO:0000313" key="13">
    <source>
        <dbReference type="Proteomes" id="UP001255696"/>
    </source>
</evidence>
<feature type="transmembrane region" description="Helical" evidence="9">
    <location>
        <begin position="66"/>
        <end position="90"/>
    </location>
</feature>
<dbReference type="GO" id="GO:0005886">
    <property type="term" value="C:plasma membrane"/>
    <property type="evidence" value="ECO:0007669"/>
    <property type="project" value="UniProtKB-SubCell"/>
</dbReference>
<dbReference type="SUPFAM" id="SSF90123">
    <property type="entry name" value="ABC transporter transmembrane region"/>
    <property type="match status" value="1"/>
</dbReference>
<dbReference type="GO" id="GO:0015421">
    <property type="term" value="F:ABC-type oligopeptide transporter activity"/>
    <property type="evidence" value="ECO:0007669"/>
    <property type="project" value="TreeGrafter"/>
</dbReference>
<dbReference type="Pfam" id="PF00664">
    <property type="entry name" value="ABC_membrane"/>
    <property type="match status" value="1"/>
</dbReference>
<dbReference type="GO" id="GO:0005524">
    <property type="term" value="F:ATP binding"/>
    <property type="evidence" value="ECO:0007669"/>
    <property type="project" value="UniProtKB-KW"/>
</dbReference>
<keyword evidence="6 12" id="KW-0067">ATP-binding</keyword>
<dbReference type="Gene3D" id="1.20.1560.10">
    <property type="entry name" value="ABC transporter type 1, transmembrane domain"/>
    <property type="match status" value="1"/>
</dbReference>
<evidence type="ECO:0000313" key="12">
    <source>
        <dbReference type="EMBL" id="MDT2796320.1"/>
    </source>
</evidence>
<evidence type="ECO:0000256" key="9">
    <source>
        <dbReference type="SAM" id="Phobius"/>
    </source>
</evidence>
<dbReference type="AlphaFoldDB" id="A0AAW8TQM3"/>
<protein>
    <submittedName>
        <fullName evidence="12">ABC transporter ATP-binding protein</fullName>
    </submittedName>
</protein>
<dbReference type="InterPro" id="IPR017871">
    <property type="entry name" value="ABC_transporter-like_CS"/>
</dbReference>
<feature type="transmembrane region" description="Helical" evidence="9">
    <location>
        <begin position="151"/>
        <end position="168"/>
    </location>
</feature>